<evidence type="ECO:0008006" key="3">
    <source>
        <dbReference type="Google" id="ProtNLM"/>
    </source>
</evidence>
<dbReference type="RefSeq" id="WP_043745236.1">
    <property type="nucleotide sequence ID" value="NZ_AQQX01000001.1"/>
</dbReference>
<dbReference type="AlphaFoldDB" id="A0A0A0EK26"/>
<dbReference type="Gene3D" id="3.30.2400.30">
    <property type="match status" value="1"/>
</dbReference>
<dbReference type="OrthoDB" id="6626649at2"/>
<keyword evidence="2" id="KW-1185">Reference proteome</keyword>
<evidence type="ECO:0000313" key="1">
    <source>
        <dbReference type="EMBL" id="KGM50655.1"/>
    </source>
</evidence>
<reference evidence="1 2" key="1">
    <citation type="journal article" date="2015" name="Antonie Van Leeuwenhoek">
        <title>Pseudooceanicola atlanticus gen. nov. sp. nov., isolated from surface seawater of the Atlantic Ocean and reclassification of Oceanicola batsensis, Oceanicola marinus, Oceanicola nitratireducens, Oceanicola nanhaiensis, Oceanicola antarcticus and Oceanicola flagellatus, as Pseudooceanicola batsensis comb. nov., Pseudooceanicola marinus comb. nov., Pseudooceanicola nitratireducens comb. nov., Pseudooceanicola nanhaiensis comb. nov., Pseudooceanicola antarcticus comb. nov., and Pseudooceanicola flagellatus comb. nov.</title>
        <authorList>
            <person name="Lai Q."/>
            <person name="Li G."/>
            <person name="Liu X."/>
            <person name="Du Y."/>
            <person name="Sun F."/>
            <person name="Shao Z."/>
        </authorList>
    </citation>
    <scope>NUCLEOTIDE SEQUENCE [LARGE SCALE GENOMIC DNA]</scope>
    <source>
        <strain evidence="1 2">22II-s11g</strain>
    </source>
</reference>
<protein>
    <recommendedName>
        <fullName evidence="3">Encapsulating for peroxidase</fullName>
    </recommendedName>
</protein>
<evidence type="ECO:0000313" key="2">
    <source>
        <dbReference type="Proteomes" id="UP000030004"/>
    </source>
</evidence>
<comment type="caution">
    <text evidence="1">The sequence shown here is derived from an EMBL/GenBank/DDBJ whole genome shotgun (WGS) entry which is preliminary data.</text>
</comment>
<proteinExistence type="predicted"/>
<dbReference type="InterPro" id="IPR046227">
    <property type="entry name" value="DUF6260"/>
</dbReference>
<dbReference type="STRING" id="1461694.ATO9_04060"/>
<sequence length="333" mass="36333">MLRFTEEQQAAVVNQRRAFNAQQIAMAETHRLTAEGANLLGNASPMPRDVWGEWDNDGLMVQRSMLAVFNDLAASVARPFPIGKLISYFQQISDSGEVNVSLDGRSTARTDQQTYAYVGTPVPIVNSTFSYGWRQVAAAQTEGVQLDDAGRLNSNRKISETLETWALDGNAKMVVAGAPLYGIRTHPKRSTRSTTNDLSTCTGAEWLADVNATTALLYAKNVFAEPTLYVNINDWKYARETDFSTSYPGKTIAQRVLESGVANVVPSSSVAADEIIAVVKDPTLIRVLNAMPPTTVPLFRANPHDDYNFMSMGAAVVEVRYDTADQSGIAHSS</sequence>
<accession>A0A0A0EK26</accession>
<dbReference type="Pfam" id="PF19774">
    <property type="entry name" value="DUF6260"/>
    <property type="match status" value="1"/>
</dbReference>
<dbReference type="EMBL" id="AQQX01000001">
    <property type="protein sequence ID" value="KGM50655.1"/>
    <property type="molecule type" value="Genomic_DNA"/>
</dbReference>
<organism evidence="1 2">
    <name type="scientific">Pseudooceanicola atlanticus</name>
    <dbReference type="NCBI Taxonomy" id="1461694"/>
    <lineage>
        <taxon>Bacteria</taxon>
        <taxon>Pseudomonadati</taxon>
        <taxon>Pseudomonadota</taxon>
        <taxon>Alphaproteobacteria</taxon>
        <taxon>Rhodobacterales</taxon>
        <taxon>Paracoccaceae</taxon>
        <taxon>Pseudooceanicola</taxon>
    </lineage>
</organism>
<gene>
    <name evidence="1" type="ORF">ATO9_04060</name>
</gene>
<dbReference type="eggNOG" id="COG1659">
    <property type="taxonomic scope" value="Bacteria"/>
</dbReference>
<dbReference type="Proteomes" id="UP000030004">
    <property type="component" value="Unassembled WGS sequence"/>
</dbReference>
<name>A0A0A0EK26_9RHOB</name>